<evidence type="ECO:0000313" key="1">
    <source>
        <dbReference type="EMBL" id="KAF0921787.1"/>
    </source>
</evidence>
<dbReference type="AlphaFoldDB" id="A0A6G1EAM3"/>
<reference evidence="1 2" key="1">
    <citation type="submission" date="2019-11" db="EMBL/GenBank/DDBJ databases">
        <title>Whole genome sequence of Oryza granulata.</title>
        <authorList>
            <person name="Li W."/>
        </authorList>
    </citation>
    <scope>NUCLEOTIDE SEQUENCE [LARGE SCALE GENOMIC DNA]</scope>
    <source>
        <strain evidence="2">cv. Menghai</strain>
        <tissue evidence="1">Leaf</tissue>
    </source>
</reference>
<accession>A0A6G1EAM3</accession>
<protein>
    <submittedName>
        <fullName evidence="1">Uncharacterized protein</fullName>
    </submittedName>
</protein>
<name>A0A6G1EAM3_9ORYZ</name>
<dbReference type="EMBL" id="SPHZ02000004">
    <property type="protein sequence ID" value="KAF0921787.1"/>
    <property type="molecule type" value="Genomic_DNA"/>
</dbReference>
<gene>
    <name evidence="1" type="ORF">E2562_020082</name>
</gene>
<dbReference type="Proteomes" id="UP000479710">
    <property type="component" value="Unassembled WGS sequence"/>
</dbReference>
<organism evidence="1 2">
    <name type="scientific">Oryza meyeriana var. granulata</name>
    <dbReference type="NCBI Taxonomy" id="110450"/>
    <lineage>
        <taxon>Eukaryota</taxon>
        <taxon>Viridiplantae</taxon>
        <taxon>Streptophyta</taxon>
        <taxon>Embryophyta</taxon>
        <taxon>Tracheophyta</taxon>
        <taxon>Spermatophyta</taxon>
        <taxon>Magnoliopsida</taxon>
        <taxon>Liliopsida</taxon>
        <taxon>Poales</taxon>
        <taxon>Poaceae</taxon>
        <taxon>BOP clade</taxon>
        <taxon>Oryzoideae</taxon>
        <taxon>Oryzeae</taxon>
        <taxon>Oryzinae</taxon>
        <taxon>Oryza</taxon>
        <taxon>Oryza meyeriana</taxon>
    </lineage>
</organism>
<sequence>MAASSTVHGSCSRGDDVVVDASTAARGRRRRGYQLRRGVVVGRRGLAARRWRRRQLLAEARTEEGGELAPVGLDDSGLQLGVMAFLGLLVAARRLHLDDHVFRLPDDDGDGTGRSKAGEVARRSEHVELAGAAVLPAPVHYTIELMRIQDGPRRAVGQWIYLN</sequence>
<proteinExistence type="predicted"/>
<comment type="caution">
    <text evidence="1">The sequence shown here is derived from an EMBL/GenBank/DDBJ whole genome shotgun (WGS) entry which is preliminary data.</text>
</comment>
<evidence type="ECO:0000313" key="2">
    <source>
        <dbReference type="Proteomes" id="UP000479710"/>
    </source>
</evidence>
<keyword evidence="2" id="KW-1185">Reference proteome</keyword>